<feature type="region of interest" description="Disordered" evidence="1">
    <location>
        <begin position="1"/>
        <end position="34"/>
    </location>
</feature>
<proteinExistence type="predicted"/>
<dbReference type="AlphaFoldDB" id="A0A8R7K1T0"/>
<organism evidence="2 3">
    <name type="scientific">Triticum urartu</name>
    <name type="common">Red wild einkorn</name>
    <name type="synonym">Crithodium urartu</name>
    <dbReference type="NCBI Taxonomy" id="4572"/>
    <lineage>
        <taxon>Eukaryota</taxon>
        <taxon>Viridiplantae</taxon>
        <taxon>Streptophyta</taxon>
        <taxon>Embryophyta</taxon>
        <taxon>Tracheophyta</taxon>
        <taxon>Spermatophyta</taxon>
        <taxon>Magnoliopsida</taxon>
        <taxon>Liliopsida</taxon>
        <taxon>Poales</taxon>
        <taxon>Poaceae</taxon>
        <taxon>BOP clade</taxon>
        <taxon>Pooideae</taxon>
        <taxon>Triticodae</taxon>
        <taxon>Triticeae</taxon>
        <taxon>Triticinae</taxon>
        <taxon>Triticum</taxon>
    </lineage>
</organism>
<dbReference type="Gramene" id="TuG1812G0100003264.01.T01">
    <property type="protein sequence ID" value="TuG1812G0100003264.01.T01.cds240444"/>
    <property type="gene ID" value="TuG1812G0100003264.01"/>
</dbReference>
<dbReference type="Proteomes" id="UP000015106">
    <property type="component" value="Chromosome 1"/>
</dbReference>
<protein>
    <submittedName>
        <fullName evidence="2">Uncharacterized protein</fullName>
    </submittedName>
</protein>
<evidence type="ECO:0000256" key="1">
    <source>
        <dbReference type="SAM" id="MobiDB-lite"/>
    </source>
</evidence>
<reference evidence="2" key="2">
    <citation type="submission" date="2018-03" db="EMBL/GenBank/DDBJ databases">
        <title>The Triticum urartu genome reveals the dynamic nature of wheat genome evolution.</title>
        <authorList>
            <person name="Ling H."/>
            <person name="Ma B."/>
            <person name="Shi X."/>
            <person name="Liu H."/>
            <person name="Dong L."/>
            <person name="Sun H."/>
            <person name="Cao Y."/>
            <person name="Gao Q."/>
            <person name="Zheng S."/>
            <person name="Li Y."/>
            <person name="Yu Y."/>
            <person name="Du H."/>
            <person name="Qi M."/>
            <person name="Li Y."/>
            <person name="Yu H."/>
            <person name="Cui Y."/>
            <person name="Wang N."/>
            <person name="Chen C."/>
            <person name="Wu H."/>
            <person name="Zhao Y."/>
            <person name="Zhang J."/>
            <person name="Li Y."/>
            <person name="Zhou W."/>
            <person name="Zhang B."/>
            <person name="Hu W."/>
            <person name="Eijk M."/>
            <person name="Tang J."/>
            <person name="Witsenboer H."/>
            <person name="Zhao S."/>
            <person name="Li Z."/>
            <person name="Zhang A."/>
            <person name="Wang D."/>
            <person name="Liang C."/>
        </authorList>
    </citation>
    <scope>NUCLEOTIDE SEQUENCE [LARGE SCALE GENOMIC DNA]</scope>
    <source>
        <strain evidence="2">cv. G1812</strain>
    </source>
</reference>
<dbReference type="EnsemblPlants" id="TuG1812G0100003264.01.T01">
    <property type="protein sequence ID" value="TuG1812G0100003264.01.T01.cds240444"/>
    <property type="gene ID" value="TuG1812G0100003264.01"/>
</dbReference>
<evidence type="ECO:0000313" key="3">
    <source>
        <dbReference type="Proteomes" id="UP000015106"/>
    </source>
</evidence>
<evidence type="ECO:0000313" key="2">
    <source>
        <dbReference type="EnsemblPlants" id="TuG1812G0100003264.01.T01.cds240444"/>
    </source>
</evidence>
<reference evidence="3" key="1">
    <citation type="journal article" date="2013" name="Nature">
        <title>Draft genome of the wheat A-genome progenitor Triticum urartu.</title>
        <authorList>
            <person name="Ling H.Q."/>
            <person name="Zhao S."/>
            <person name="Liu D."/>
            <person name="Wang J."/>
            <person name="Sun H."/>
            <person name="Zhang C."/>
            <person name="Fan H."/>
            <person name="Li D."/>
            <person name="Dong L."/>
            <person name="Tao Y."/>
            <person name="Gao C."/>
            <person name="Wu H."/>
            <person name="Li Y."/>
            <person name="Cui Y."/>
            <person name="Guo X."/>
            <person name="Zheng S."/>
            <person name="Wang B."/>
            <person name="Yu K."/>
            <person name="Liang Q."/>
            <person name="Yang W."/>
            <person name="Lou X."/>
            <person name="Chen J."/>
            <person name="Feng M."/>
            <person name="Jian J."/>
            <person name="Zhang X."/>
            <person name="Luo G."/>
            <person name="Jiang Y."/>
            <person name="Liu J."/>
            <person name="Wang Z."/>
            <person name="Sha Y."/>
            <person name="Zhang B."/>
            <person name="Wu H."/>
            <person name="Tang D."/>
            <person name="Shen Q."/>
            <person name="Xue P."/>
            <person name="Zou S."/>
            <person name="Wang X."/>
            <person name="Liu X."/>
            <person name="Wang F."/>
            <person name="Yang Y."/>
            <person name="An X."/>
            <person name="Dong Z."/>
            <person name="Zhang K."/>
            <person name="Zhang X."/>
            <person name="Luo M.C."/>
            <person name="Dvorak J."/>
            <person name="Tong Y."/>
            <person name="Wang J."/>
            <person name="Yang H."/>
            <person name="Li Z."/>
            <person name="Wang D."/>
            <person name="Zhang A."/>
            <person name="Wang J."/>
        </authorList>
    </citation>
    <scope>NUCLEOTIDE SEQUENCE</scope>
    <source>
        <strain evidence="3">cv. G1812</strain>
    </source>
</reference>
<reference evidence="2" key="3">
    <citation type="submission" date="2022-06" db="UniProtKB">
        <authorList>
            <consortium name="EnsemblPlants"/>
        </authorList>
    </citation>
    <scope>IDENTIFICATION</scope>
</reference>
<sequence>MQEQHKSSHHSITTSYSMHIDCSERNSSKPTAWI</sequence>
<accession>A0A8R7K1T0</accession>
<keyword evidence="3" id="KW-1185">Reference proteome</keyword>
<name>A0A8R7K1T0_TRIUA</name>